<accession>A0ABV5W2M5</accession>
<evidence type="ECO:0000313" key="5">
    <source>
        <dbReference type="EMBL" id="MFB9754491.1"/>
    </source>
</evidence>
<evidence type="ECO:0000256" key="2">
    <source>
        <dbReference type="ARBA" id="ARBA00034301"/>
    </source>
</evidence>
<organism evidence="5 6">
    <name type="scientific">Paenibacillus hodogayensis</name>
    <dbReference type="NCBI Taxonomy" id="279208"/>
    <lineage>
        <taxon>Bacteria</taxon>
        <taxon>Bacillati</taxon>
        <taxon>Bacillota</taxon>
        <taxon>Bacilli</taxon>
        <taxon>Bacillales</taxon>
        <taxon>Paenibacillaceae</taxon>
        <taxon>Paenibacillus</taxon>
    </lineage>
</organism>
<comment type="catalytic activity">
    <reaction evidence="1">
        <text>3',5'-cyclic CMP + H2O = CMP + H(+)</text>
        <dbReference type="Rhea" id="RHEA:72675"/>
        <dbReference type="ChEBI" id="CHEBI:15377"/>
        <dbReference type="ChEBI" id="CHEBI:15378"/>
        <dbReference type="ChEBI" id="CHEBI:58003"/>
        <dbReference type="ChEBI" id="CHEBI:60377"/>
    </reaction>
    <physiologicalReaction direction="left-to-right" evidence="1">
        <dbReference type="Rhea" id="RHEA:72676"/>
    </physiologicalReaction>
</comment>
<evidence type="ECO:0000259" key="4">
    <source>
        <dbReference type="SMART" id="SM00849"/>
    </source>
</evidence>
<reference evidence="5 6" key="1">
    <citation type="submission" date="2024-09" db="EMBL/GenBank/DDBJ databases">
        <authorList>
            <person name="Sun Q."/>
            <person name="Mori K."/>
        </authorList>
    </citation>
    <scope>NUCLEOTIDE SEQUENCE [LARGE SCALE GENOMIC DNA]</scope>
    <source>
        <strain evidence="5 6">JCM 12520</strain>
    </source>
</reference>
<dbReference type="InterPro" id="IPR050855">
    <property type="entry name" value="NDM-1-like"/>
</dbReference>
<comment type="function">
    <text evidence="2">Counteracts the endogenous Pycsar antiviral defense system. Phosphodiesterase that enables metal-dependent hydrolysis of host cyclic nucleotide Pycsar defense signals such as cCMP and cUMP.</text>
</comment>
<protein>
    <submittedName>
        <fullName evidence="5">MBL fold metallo-hydrolase</fullName>
    </submittedName>
</protein>
<dbReference type="Pfam" id="PF00753">
    <property type="entry name" value="Lactamase_B"/>
    <property type="match status" value="1"/>
</dbReference>
<sequence>MIHALDIEFQVNGQLQIITPVLLKDEEHTILIDCGYPDFMDRIREAASRSNVALDTITTIIVTHDDMDHIGSLAALKRSYPHIQVISHEIEAPYIGGTKKSLRLEQAESTLASLPVHELAQAEQFVRFLQTIEHVPVDQLVSDKELLPWCGGIEIIHTPGHTPGHISLYLSHSKTLVAGDAVVIENGMLDIANPQFTLDLEAAVQSVRRLLAYDIERLYCYHGGLYEGSVRPALEKLVDTYVSRDPKTFKPMLDTDGFRKKSRQIE</sequence>
<dbReference type="InterPro" id="IPR036866">
    <property type="entry name" value="RibonucZ/Hydroxyglut_hydro"/>
</dbReference>
<dbReference type="RefSeq" id="WP_344916026.1">
    <property type="nucleotide sequence ID" value="NZ_BAAAYO010000018.1"/>
</dbReference>
<feature type="domain" description="Metallo-beta-lactamase" evidence="4">
    <location>
        <begin position="17"/>
        <end position="222"/>
    </location>
</feature>
<evidence type="ECO:0000256" key="3">
    <source>
        <dbReference type="ARBA" id="ARBA00048505"/>
    </source>
</evidence>
<dbReference type="PANTHER" id="PTHR42951:SF15">
    <property type="entry name" value="METALLO-BETA-LACTAMASE SUPERFAMILY PROTEIN"/>
    <property type="match status" value="1"/>
</dbReference>
<dbReference type="SMART" id="SM00849">
    <property type="entry name" value="Lactamase_B"/>
    <property type="match status" value="1"/>
</dbReference>
<evidence type="ECO:0000313" key="6">
    <source>
        <dbReference type="Proteomes" id="UP001589619"/>
    </source>
</evidence>
<evidence type="ECO:0000256" key="1">
    <source>
        <dbReference type="ARBA" id="ARBA00034221"/>
    </source>
</evidence>
<dbReference type="CDD" id="cd07721">
    <property type="entry name" value="yflN-like_MBL-fold"/>
    <property type="match status" value="1"/>
</dbReference>
<keyword evidence="6" id="KW-1185">Reference proteome</keyword>
<dbReference type="Gene3D" id="3.60.15.10">
    <property type="entry name" value="Ribonuclease Z/Hydroxyacylglutathione hydrolase-like"/>
    <property type="match status" value="1"/>
</dbReference>
<dbReference type="Proteomes" id="UP001589619">
    <property type="component" value="Unassembled WGS sequence"/>
</dbReference>
<dbReference type="InterPro" id="IPR001279">
    <property type="entry name" value="Metallo-B-lactamas"/>
</dbReference>
<dbReference type="EMBL" id="JBHMAG010000015">
    <property type="protein sequence ID" value="MFB9754491.1"/>
    <property type="molecule type" value="Genomic_DNA"/>
</dbReference>
<dbReference type="PANTHER" id="PTHR42951">
    <property type="entry name" value="METALLO-BETA-LACTAMASE DOMAIN-CONTAINING"/>
    <property type="match status" value="1"/>
</dbReference>
<gene>
    <name evidence="5" type="ORF">ACFFNY_23225</name>
</gene>
<proteinExistence type="predicted"/>
<comment type="catalytic activity">
    <reaction evidence="3">
        <text>3',5'-cyclic UMP + H2O = UMP + H(+)</text>
        <dbReference type="Rhea" id="RHEA:70575"/>
        <dbReference type="ChEBI" id="CHEBI:15377"/>
        <dbReference type="ChEBI" id="CHEBI:15378"/>
        <dbReference type="ChEBI" id="CHEBI:57865"/>
        <dbReference type="ChEBI" id="CHEBI:184387"/>
    </reaction>
    <physiologicalReaction direction="left-to-right" evidence="3">
        <dbReference type="Rhea" id="RHEA:70576"/>
    </physiologicalReaction>
</comment>
<dbReference type="SUPFAM" id="SSF56281">
    <property type="entry name" value="Metallo-hydrolase/oxidoreductase"/>
    <property type="match status" value="1"/>
</dbReference>
<name>A0ABV5W2M5_9BACL</name>
<comment type="caution">
    <text evidence="5">The sequence shown here is derived from an EMBL/GenBank/DDBJ whole genome shotgun (WGS) entry which is preliminary data.</text>
</comment>